<dbReference type="Proteomes" id="UP001546774">
    <property type="component" value="Unassembled WGS sequence"/>
</dbReference>
<protein>
    <recommendedName>
        <fullName evidence="4">ABC-2 family transporter protein</fullName>
    </recommendedName>
</protein>
<keyword evidence="3" id="KW-1185">Reference proteome</keyword>
<evidence type="ECO:0000256" key="1">
    <source>
        <dbReference type="SAM" id="Phobius"/>
    </source>
</evidence>
<feature type="transmembrane region" description="Helical" evidence="1">
    <location>
        <begin position="179"/>
        <end position="196"/>
    </location>
</feature>
<accession>A0ABV1H2W8</accession>
<evidence type="ECO:0000313" key="2">
    <source>
        <dbReference type="EMBL" id="MEQ2554039.1"/>
    </source>
</evidence>
<feature type="transmembrane region" description="Helical" evidence="1">
    <location>
        <begin position="145"/>
        <end position="172"/>
    </location>
</feature>
<feature type="transmembrane region" description="Helical" evidence="1">
    <location>
        <begin position="7"/>
        <end position="26"/>
    </location>
</feature>
<organism evidence="2 3">
    <name type="scientific">Lachnospira intestinalis</name>
    <dbReference type="NCBI Taxonomy" id="3133158"/>
    <lineage>
        <taxon>Bacteria</taxon>
        <taxon>Bacillati</taxon>
        <taxon>Bacillota</taxon>
        <taxon>Clostridia</taxon>
        <taxon>Lachnospirales</taxon>
        <taxon>Lachnospiraceae</taxon>
        <taxon>Lachnospira</taxon>
    </lineage>
</organism>
<dbReference type="EMBL" id="JBBMFS010000002">
    <property type="protein sequence ID" value="MEQ2554039.1"/>
    <property type="molecule type" value="Genomic_DNA"/>
</dbReference>
<feature type="transmembrane region" description="Helical" evidence="1">
    <location>
        <begin position="216"/>
        <end position="236"/>
    </location>
</feature>
<evidence type="ECO:0008006" key="4">
    <source>
        <dbReference type="Google" id="ProtNLM"/>
    </source>
</evidence>
<comment type="caution">
    <text evidence="2">The sequence shown here is derived from an EMBL/GenBank/DDBJ whole genome shotgun (WGS) entry which is preliminary data.</text>
</comment>
<feature type="transmembrane region" description="Helical" evidence="1">
    <location>
        <begin position="100"/>
        <end position="125"/>
    </location>
</feature>
<proteinExistence type="predicted"/>
<sequence length="248" mass="28425">MLNKKYCEPYMIAAFIIIVILGVLYTGTAKINLQYVRGVEISRADILIRSELLMLRTSIMYIVLLLVFTRTIRNDFLYCNILQHKKRTAIWNYQIKKLSVMGLAAALVYSGSTILSASVICKVNINWQSDDSYYALSTGDTIQVAYAVVMAAYIMAVILLTELILIVSLLLYWITNQMALVWIGILVFYVVDVYRVNKVFQLLMISYKNWRDEKIGVYMAVAAGLCIVFYIIGRFAAKKKDFLPKRCR</sequence>
<reference evidence="2" key="1">
    <citation type="submission" date="2024-03" db="EMBL/GenBank/DDBJ databases">
        <title>Human intestinal bacterial collection.</title>
        <authorList>
            <person name="Pauvert C."/>
            <person name="Hitch T.C.A."/>
            <person name="Clavel T."/>
        </authorList>
    </citation>
    <scope>NUCLEOTIDE SEQUENCE [LARGE SCALE GENOMIC DNA]</scope>
    <source>
        <strain evidence="2">CLA-AA-H89B</strain>
    </source>
</reference>
<name>A0ABV1H2W8_9FIRM</name>
<keyword evidence="1" id="KW-1133">Transmembrane helix</keyword>
<feature type="transmembrane region" description="Helical" evidence="1">
    <location>
        <begin position="46"/>
        <end position="68"/>
    </location>
</feature>
<gene>
    <name evidence="2" type="ORF">WMO37_03290</name>
</gene>
<keyword evidence="1" id="KW-0472">Membrane</keyword>
<evidence type="ECO:0000313" key="3">
    <source>
        <dbReference type="Proteomes" id="UP001546774"/>
    </source>
</evidence>
<keyword evidence="1" id="KW-0812">Transmembrane</keyword>